<sequence length="105" mass="10819">MSRAVWFVAGASAGVYAMNKARQFAGTLSAEGMKARWQGVTHGARLVVADAKQAQATKEDELRVKLGLPAVSPDAGRQLGAGSSAAATATPALAPTVENDKKDTH</sequence>
<dbReference type="Pfam" id="PF19664">
    <property type="entry name" value="DUF6167"/>
    <property type="match status" value="1"/>
</dbReference>
<keyword evidence="3" id="KW-1185">Reference proteome</keyword>
<comment type="caution">
    <text evidence="2">The sequence shown here is derived from an EMBL/GenBank/DDBJ whole genome shotgun (WGS) entry which is preliminary data.</text>
</comment>
<name>A0ABW1R2F0_9ACTN</name>
<dbReference type="InterPro" id="IPR046165">
    <property type="entry name" value="DUF6167"/>
</dbReference>
<organism evidence="2 3">
    <name type="scientific">Nocardioides yefusunii</name>
    <dbReference type="NCBI Taxonomy" id="2500546"/>
    <lineage>
        <taxon>Bacteria</taxon>
        <taxon>Bacillati</taxon>
        <taxon>Actinomycetota</taxon>
        <taxon>Actinomycetes</taxon>
        <taxon>Propionibacteriales</taxon>
        <taxon>Nocardioidaceae</taxon>
        <taxon>Nocardioides</taxon>
    </lineage>
</organism>
<dbReference type="EMBL" id="JBHSQI010000008">
    <property type="protein sequence ID" value="MFC6154710.1"/>
    <property type="molecule type" value="Genomic_DNA"/>
</dbReference>
<evidence type="ECO:0000256" key="1">
    <source>
        <dbReference type="SAM" id="MobiDB-lite"/>
    </source>
</evidence>
<feature type="compositionally biased region" description="Low complexity" evidence="1">
    <location>
        <begin position="80"/>
        <end position="95"/>
    </location>
</feature>
<reference evidence="3" key="1">
    <citation type="journal article" date="2019" name="Int. J. Syst. Evol. Microbiol.">
        <title>The Global Catalogue of Microorganisms (GCM) 10K type strain sequencing project: providing services to taxonomists for standard genome sequencing and annotation.</title>
        <authorList>
            <consortium name="The Broad Institute Genomics Platform"/>
            <consortium name="The Broad Institute Genome Sequencing Center for Infectious Disease"/>
            <person name="Wu L."/>
            <person name="Ma J."/>
        </authorList>
    </citation>
    <scope>NUCLEOTIDE SEQUENCE [LARGE SCALE GENOMIC DNA]</scope>
    <source>
        <strain evidence="3">DFY28</strain>
    </source>
</reference>
<proteinExistence type="predicted"/>
<evidence type="ECO:0000313" key="2">
    <source>
        <dbReference type="EMBL" id="MFC6154710.1"/>
    </source>
</evidence>
<protein>
    <submittedName>
        <fullName evidence="2">DUF6167 family protein</fullName>
    </submittedName>
</protein>
<accession>A0ABW1R2F0</accession>
<dbReference type="RefSeq" id="WP_128220892.1">
    <property type="nucleotide sequence ID" value="NZ_CP034929.1"/>
</dbReference>
<feature type="region of interest" description="Disordered" evidence="1">
    <location>
        <begin position="73"/>
        <end position="105"/>
    </location>
</feature>
<evidence type="ECO:0000313" key="3">
    <source>
        <dbReference type="Proteomes" id="UP001596098"/>
    </source>
</evidence>
<gene>
    <name evidence="2" type="ORF">ACFPWU_13660</name>
</gene>
<dbReference type="Proteomes" id="UP001596098">
    <property type="component" value="Unassembled WGS sequence"/>
</dbReference>